<dbReference type="GO" id="GO:0005886">
    <property type="term" value="C:plasma membrane"/>
    <property type="evidence" value="ECO:0007669"/>
    <property type="project" value="UniProtKB-SubCell"/>
</dbReference>
<dbReference type="PANTHER" id="PTHR30151">
    <property type="entry name" value="ALKANE SULFONATE ABC TRANSPORTER-RELATED, MEMBRANE SUBUNIT"/>
    <property type="match status" value="1"/>
</dbReference>
<evidence type="ECO:0000256" key="4">
    <source>
        <dbReference type="ARBA" id="ARBA00022692"/>
    </source>
</evidence>
<accession>A0A7X2NM76</accession>
<dbReference type="CDD" id="cd06261">
    <property type="entry name" value="TM_PBP2"/>
    <property type="match status" value="1"/>
</dbReference>
<protein>
    <submittedName>
        <fullName evidence="9">ABC transporter permease</fullName>
    </submittedName>
</protein>
<evidence type="ECO:0000313" key="9">
    <source>
        <dbReference type="EMBL" id="MSS37323.1"/>
    </source>
</evidence>
<keyword evidence="4 7" id="KW-0812">Transmembrane</keyword>
<keyword evidence="10" id="KW-1185">Reference proteome</keyword>
<dbReference type="Proteomes" id="UP000429958">
    <property type="component" value="Unassembled WGS sequence"/>
</dbReference>
<reference evidence="9 10" key="1">
    <citation type="submission" date="2019-08" db="EMBL/GenBank/DDBJ databases">
        <title>In-depth cultivation of the pig gut microbiome towards novel bacterial diversity and tailored functional studies.</title>
        <authorList>
            <person name="Wylensek D."/>
            <person name="Hitch T.C.A."/>
            <person name="Clavel T."/>
        </authorList>
    </citation>
    <scope>NUCLEOTIDE SEQUENCE [LARGE SCALE GENOMIC DNA]</scope>
    <source>
        <strain evidence="9 10">WCA-389-WT-23D1</strain>
    </source>
</reference>
<feature type="transmembrane region" description="Helical" evidence="7">
    <location>
        <begin position="105"/>
        <end position="123"/>
    </location>
</feature>
<dbReference type="EMBL" id="VUMD01000010">
    <property type="protein sequence ID" value="MSS37323.1"/>
    <property type="molecule type" value="Genomic_DNA"/>
</dbReference>
<gene>
    <name evidence="9" type="ORF">FYJ39_12245</name>
</gene>
<dbReference type="InterPro" id="IPR000515">
    <property type="entry name" value="MetI-like"/>
</dbReference>
<keyword evidence="6 7" id="KW-0472">Membrane</keyword>
<evidence type="ECO:0000256" key="3">
    <source>
        <dbReference type="ARBA" id="ARBA00022475"/>
    </source>
</evidence>
<evidence type="ECO:0000256" key="5">
    <source>
        <dbReference type="ARBA" id="ARBA00022989"/>
    </source>
</evidence>
<comment type="caution">
    <text evidence="9">The sequence shown here is derived from an EMBL/GenBank/DDBJ whole genome shotgun (WGS) entry which is preliminary data.</text>
</comment>
<comment type="subcellular location">
    <subcellularLocation>
        <location evidence="1 7">Cell membrane</location>
        <topology evidence="1 7">Multi-pass membrane protein</topology>
    </subcellularLocation>
</comment>
<dbReference type="PROSITE" id="PS50928">
    <property type="entry name" value="ABC_TM1"/>
    <property type="match status" value="1"/>
</dbReference>
<dbReference type="InterPro" id="IPR035906">
    <property type="entry name" value="MetI-like_sf"/>
</dbReference>
<dbReference type="GO" id="GO:0055085">
    <property type="term" value="P:transmembrane transport"/>
    <property type="evidence" value="ECO:0007669"/>
    <property type="project" value="InterPro"/>
</dbReference>
<feature type="transmembrane region" description="Helical" evidence="7">
    <location>
        <begin position="50"/>
        <end position="69"/>
    </location>
</feature>
<proteinExistence type="inferred from homology"/>
<evidence type="ECO:0000259" key="8">
    <source>
        <dbReference type="PROSITE" id="PS50928"/>
    </source>
</evidence>
<feature type="domain" description="ABC transmembrane type-1" evidence="8">
    <location>
        <begin position="97"/>
        <end position="277"/>
    </location>
</feature>
<feature type="transmembrane region" description="Helical" evidence="7">
    <location>
        <begin position="253"/>
        <end position="277"/>
    </location>
</feature>
<evidence type="ECO:0000256" key="6">
    <source>
        <dbReference type="ARBA" id="ARBA00023136"/>
    </source>
</evidence>
<keyword evidence="5 7" id="KW-1133">Transmembrane helix</keyword>
<organism evidence="9 10">
    <name type="scientific">Clostridium porci</name>
    <dbReference type="NCBI Taxonomy" id="2605778"/>
    <lineage>
        <taxon>Bacteria</taxon>
        <taxon>Bacillati</taxon>
        <taxon>Bacillota</taxon>
        <taxon>Clostridia</taxon>
        <taxon>Eubacteriales</taxon>
        <taxon>Clostridiaceae</taxon>
        <taxon>Clostridium</taxon>
    </lineage>
</organism>
<dbReference type="RefSeq" id="WP_154472753.1">
    <property type="nucleotide sequence ID" value="NZ_DBEWUL010000125.1"/>
</dbReference>
<dbReference type="SUPFAM" id="SSF161098">
    <property type="entry name" value="MetI-like"/>
    <property type="match status" value="1"/>
</dbReference>
<keyword evidence="2 7" id="KW-0813">Transport</keyword>
<evidence type="ECO:0000256" key="1">
    <source>
        <dbReference type="ARBA" id="ARBA00004651"/>
    </source>
</evidence>
<dbReference type="Pfam" id="PF00528">
    <property type="entry name" value="BPD_transp_1"/>
    <property type="match status" value="1"/>
</dbReference>
<feature type="transmembrane region" description="Helical" evidence="7">
    <location>
        <begin position="135"/>
        <end position="156"/>
    </location>
</feature>
<feature type="transmembrane region" description="Helical" evidence="7">
    <location>
        <begin position="222"/>
        <end position="247"/>
    </location>
</feature>
<feature type="transmembrane region" description="Helical" evidence="7">
    <location>
        <begin position="162"/>
        <end position="182"/>
    </location>
</feature>
<dbReference type="PANTHER" id="PTHR30151:SF19">
    <property type="entry name" value="ABC TRANSPORTER PERMEASE"/>
    <property type="match status" value="1"/>
</dbReference>
<dbReference type="AlphaFoldDB" id="A0A7X2NM76"/>
<evidence type="ECO:0000313" key="10">
    <source>
        <dbReference type="Proteomes" id="UP000429958"/>
    </source>
</evidence>
<name>A0A7X2NM76_9CLOT</name>
<evidence type="ECO:0000256" key="7">
    <source>
        <dbReference type="RuleBase" id="RU363032"/>
    </source>
</evidence>
<comment type="similarity">
    <text evidence="7">Belongs to the binding-protein-dependent transport system permease family.</text>
</comment>
<sequence length="287" mass="31260">MNKQTISRGRTASRLSPRDEACSTCEMSLAQQAFVMGELRRHRQISICRIMLLVLLLALWELAAHRGWIDSFIFSSPTMIAKCLVTMTKNGSLFLHTGVTLMETLASFAVCTFLSLTCALLLCSSKSMAQILEPFLVLMNSLPKSALAPLLIVWLGNNMKTIIVAAVSVAVFGSILTLYTGFTQMDRAKITLIYSLGGSWKDVLVKVLLPGSLPMLISNMKVNIGLCLVGVIIGEFLSAKAGLGYLITYGSQTFAMTMVVTSIVVLCIVSTILYQIISFAEGRVKVK</sequence>
<dbReference type="Gene3D" id="1.10.3720.10">
    <property type="entry name" value="MetI-like"/>
    <property type="match status" value="1"/>
</dbReference>
<evidence type="ECO:0000256" key="2">
    <source>
        <dbReference type="ARBA" id="ARBA00022448"/>
    </source>
</evidence>
<keyword evidence="3" id="KW-1003">Cell membrane</keyword>